<dbReference type="GO" id="GO:0008270">
    <property type="term" value="F:zinc ion binding"/>
    <property type="evidence" value="ECO:0007669"/>
    <property type="project" value="UniProtKB-KW"/>
</dbReference>
<evidence type="ECO:0000256" key="1">
    <source>
        <dbReference type="ARBA" id="ARBA00022723"/>
    </source>
</evidence>
<dbReference type="InParanoid" id="A0A158NQF8"/>
<dbReference type="InterPro" id="IPR052224">
    <property type="entry name" value="THAP_domain_protein"/>
</dbReference>
<keyword evidence="1" id="KW-0479">Metal-binding</keyword>
<dbReference type="PANTHER" id="PTHR46927:SF3">
    <property type="entry name" value="THAP-TYPE DOMAIN-CONTAINING PROTEIN"/>
    <property type="match status" value="1"/>
</dbReference>
<dbReference type="SMART" id="SM00692">
    <property type="entry name" value="DM3"/>
    <property type="match status" value="1"/>
</dbReference>
<accession>A0A158NQF8</accession>
<dbReference type="OrthoDB" id="7539473at2759"/>
<keyword evidence="9" id="KW-1185">Reference proteome</keyword>
<dbReference type="InterPro" id="IPR038441">
    <property type="entry name" value="THAP_Znf_sf"/>
</dbReference>
<organism evidence="8 9">
    <name type="scientific">Atta cephalotes</name>
    <name type="common">Leafcutter ant</name>
    <dbReference type="NCBI Taxonomy" id="12957"/>
    <lineage>
        <taxon>Eukaryota</taxon>
        <taxon>Metazoa</taxon>
        <taxon>Ecdysozoa</taxon>
        <taxon>Arthropoda</taxon>
        <taxon>Hexapoda</taxon>
        <taxon>Insecta</taxon>
        <taxon>Pterygota</taxon>
        <taxon>Neoptera</taxon>
        <taxon>Endopterygota</taxon>
        <taxon>Hymenoptera</taxon>
        <taxon>Apocrita</taxon>
        <taxon>Aculeata</taxon>
        <taxon>Formicoidea</taxon>
        <taxon>Formicidae</taxon>
        <taxon>Myrmicinae</taxon>
        <taxon>Atta</taxon>
    </lineage>
</organism>
<dbReference type="KEGG" id="acep:105622971"/>
<reference evidence="8" key="2">
    <citation type="submission" date="2016-04" db="UniProtKB">
        <authorList>
            <consortium name="EnsemblMetazoa"/>
        </authorList>
    </citation>
    <scope>IDENTIFICATION</scope>
</reference>
<evidence type="ECO:0000313" key="8">
    <source>
        <dbReference type="EnsemblMetazoa" id="XP_012059766.1"/>
    </source>
</evidence>
<keyword evidence="6" id="KW-0175">Coiled coil</keyword>
<dbReference type="AlphaFoldDB" id="A0A158NQF8"/>
<dbReference type="Proteomes" id="UP000005205">
    <property type="component" value="Unassembled WGS sequence"/>
</dbReference>
<dbReference type="InterPro" id="IPR006612">
    <property type="entry name" value="THAP_Znf"/>
</dbReference>
<feature type="domain" description="THAP-type" evidence="7">
    <location>
        <begin position="1"/>
        <end position="81"/>
    </location>
</feature>
<name>A0A158NQF8_ATTCE</name>
<dbReference type="GO" id="GO:0003677">
    <property type="term" value="F:DNA binding"/>
    <property type="evidence" value="ECO:0007669"/>
    <property type="project" value="UniProtKB-UniRule"/>
</dbReference>
<keyword evidence="4 5" id="KW-0238">DNA-binding</keyword>
<dbReference type="EMBL" id="ADTU01023218">
    <property type="status" value="NOT_ANNOTATED_CDS"/>
    <property type="molecule type" value="Genomic_DNA"/>
</dbReference>
<dbReference type="PROSITE" id="PS50950">
    <property type="entry name" value="ZF_THAP"/>
    <property type="match status" value="1"/>
</dbReference>
<dbReference type="EMBL" id="ADTU01023219">
    <property type="status" value="NOT_ANNOTATED_CDS"/>
    <property type="molecule type" value="Genomic_DNA"/>
</dbReference>
<dbReference type="SUPFAM" id="SSF57716">
    <property type="entry name" value="Glucocorticoid receptor-like (DNA-binding domain)"/>
    <property type="match status" value="1"/>
</dbReference>
<proteinExistence type="predicted"/>
<dbReference type="PANTHER" id="PTHR46927">
    <property type="entry name" value="AGAP005574-PA"/>
    <property type="match status" value="1"/>
</dbReference>
<evidence type="ECO:0000256" key="6">
    <source>
        <dbReference type="SAM" id="Coils"/>
    </source>
</evidence>
<protein>
    <recommendedName>
        <fullName evidence="7">THAP-type domain-containing protein</fullName>
    </recommendedName>
</protein>
<evidence type="ECO:0000256" key="3">
    <source>
        <dbReference type="ARBA" id="ARBA00022833"/>
    </source>
</evidence>
<evidence type="ECO:0000256" key="4">
    <source>
        <dbReference type="ARBA" id="ARBA00023125"/>
    </source>
</evidence>
<dbReference type="Gene3D" id="6.20.210.20">
    <property type="entry name" value="THAP domain"/>
    <property type="match status" value="1"/>
</dbReference>
<evidence type="ECO:0000259" key="7">
    <source>
        <dbReference type="PROSITE" id="PS50950"/>
    </source>
</evidence>
<dbReference type="SMART" id="SM00980">
    <property type="entry name" value="THAP"/>
    <property type="match status" value="1"/>
</dbReference>
<feature type="coiled-coil region" evidence="6">
    <location>
        <begin position="350"/>
        <end position="384"/>
    </location>
</feature>
<dbReference type="Pfam" id="PF05485">
    <property type="entry name" value="THAP"/>
    <property type="match status" value="1"/>
</dbReference>
<dbReference type="EnsemblMetazoa" id="XM_012204376.1">
    <property type="protein sequence ID" value="XP_012059766.1"/>
    <property type="gene ID" value="LOC105622971"/>
</dbReference>
<gene>
    <name evidence="8" type="primary">105622971</name>
</gene>
<evidence type="ECO:0000256" key="5">
    <source>
        <dbReference type="PROSITE-ProRule" id="PRU00309"/>
    </source>
</evidence>
<sequence length="424" mass="49126">MPCSVKKCVSNLKSKSKVHSFRFPLNDKNRLDKWIAAVGKPDWKPTKASRICNLHFNKKDIIEGMGYQRSYLRKNAIPKDYSSFLTENELVDVMLKPKKICNTTSINKSININETCSLEKSVAWNSNNLKNNVSMSENNRSNMFDIQNQNQSVQKTIHSNTFLTNEKYKFIQTYSKEICNSANIKSVNSSETCVFDKNAVRNHTNLKNDINTTIENYGLCIFDTENQNQSIKNTISHLNKRCSFFRSDSNKIYNSTSSNKSISSNETYVSEKSVALDHNYSKYHNVIIKKNDGSNIFGTRNPNQQAILQPGQKRKFIRIGLKNVPILPSSINFNYKIRREIDFINATKKINELSKNVKDMKVKNRTLQQKLRRYNERVTLIKKLFDLLQQEKLISGDSLQLIRKQLERLILQTSQNKDKNESYK</sequence>
<evidence type="ECO:0000256" key="2">
    <source>
        <dbReference type="ARBA" id="ARBA00022771"/>
    </source>
</evidence>
<reference evidence="9" key="1">
    <citation type="journal article" date="2011" name="PLoS Genet.">
        <title>The genome sequence of the leaf-cutter ant Atta cephalotes reveals insights into its obligate symbiotic lifestyle.</title>
        <authorList>
            <person name="Suen G."/>
            <person name="Teiling C."/>
            <person name="Li L."/>
            <person name="Holt C."/>
            <person name="Abouheif E."/>
            <person name="Bornberg-Bauer E."/>
            <person name="Bouffard P."/>
            <person name="Caldera E.J."/>
            <person name="Cash E."/>
            <person name="Cavanaugh A."/>
            <person name="Denas O."/>
            <person name="Elhaik E."/>
            <person name="Fave M.J."/>
            <person name="Gadau J."/>
            <person name="Gibson J.D."/>
            <person name="Graur D."/>
            <person name="Grubbs K.J."/>
            <person name="Hagen D.E."/>
            <person name="Harkins T.T."/>
            <person name="Helmkampf M."/>
            <person name="Hu H."/>
            <person name="Johnson B.R."/>
            <person name="Kim J."/>
            <person name="Marsh S.E."/>
            <person name="Moeller J.A."/>
            <person name="Munoz-Torres M.C."/>
            <person name="Murphy M.C."/>
            <person name="Naughton M.C."/>
            <person name="Nigam S."/>
            <person name="Overson R."/>
            <person name="Rajakumar R."/>
            <person name="Reese J.T."/>
            <person name="Scott J.J."/>
            <person name="Smith C.R."/>
            <person name="Tao S."/>
            <person name="Tsutsui N.D."/>
            <person name="Viljakainen L."/>
            <person name="Wissler L."/>
            <person name="Yandell M.D."/>
            <person name="Zimmer F."/>
            <person name="Taylor J."/>
            <person name="Slater S.C."/>
            <person name="Clifton S.W."/>
            <person name="Warren W.C."/>
            <person name="Elsik C.G."/>
            <person name="Smith C.D."/>
            <person name="Weinstock G.M."/>
            <person name="Gerardo N.M."/>
            <person name="Currie C.R."/>
        </authorList>
    </citation>
    <scope>NUCLEOTIDE SEQUENCE [LARGE SCALE GENOMIC DNA]</scope>
</reference>
<evidence type="ECO:0000313" key="9">
    <source>
        <dbReference type="Proteomes" id="UP000005205"/>
    </source>
</evidence>
<keyword evidence="3" id="KW-0862">Zinc</keyword>
<keyword evidence="2 5" id="KW-0863">Zinc-finger</keyword>